<dbReference type="AlphaFoldDB" id="A0A815GAC7"/>
<dbReference type="GO" id="GO:0003871">
    <property type="term" value="F:5-methyltetrahydropteroyltriglutamate-homocysteine S-methyltransferase activity"/>
    <property type="evidence" value="ECO:0007669"/>
    <property type="project" value="InterPro"/>
</dbReference>
<gene>
    <name evidence="4" type="ORF">IZO911_LOCUS36816</name>
    <name evidence="5" type="ORF">JYZ213_LOCUS41069</name>
    <name evidence="8" type="ORF">KXQ929_LOCUS16734</name>
    <name evidence="7" type="ORF">OKA104_LOCUS5811</name>
    <name evidence="6" type="ORF">OXD698_LOCUS2504</name>
    <name evidence="3" type="ORF">VCS650_LOCUS32991</name>
</gene>
<dbReference type="EMBL" id="CAJNOG010001604">
    <property type="protein sequence ID" value="CAF1457754.1"/>
    <property type="molecule type" value="Genomic_DNA"/>
</dbReference>
<organism evidence="3 9">
    <name type="scientific">Adineta steineri</name>
    <dbReference type="NCBI Taxonomy" id="433720"/>
    <lineage>
        <taxon>Eukaryota</taxon>
        <taxon>Metazoa</taxon>
        <taxon>Spiralia</taxon>
        <taxon>Gnathifera</taxon>
        <taxon>Rotifera</taxon>
        <taxon>Eurotatoria</taxon>
        <taxon>Bdelloidea</taxon>
        <taxon>Adinetida</taxon>
        <taxon>Adinetidae</taxon>
        <taxon>Adineta</taxon>
    </lineage>
</organism>
<dbReference type="Proteomes" id="UP000663845">
    <property type="component" value="Unassembled WGS sequence"/>
</dbReference>
<dbReference type="PANTHER" id="PTHR43844">
    <property type="entry name" value="METHIONINE SYNTHASE"/>
    <property type="match status" value="1"/>
</dbReference>
<dbReference type="Proteomes" id="UP000663868">
    <property type="component" value="Unassembled WGS sequence"/>
</dbReference>
<dbReference type="Proteomes" id="UP000663860">
    <property type="component" value="Unassembled WGS sequence"/>
</dbReference>
<dbReference type="Proteomes" id="UP000663881">
    <property type="component" value="Unassembled WGS sequence"/>
</dbReference>
<dbReference type="CDD" id="cd03311">
    <property type="entry name" value="CIMS_C_terminal_like"/>
    <property type="match status" value="1"/>
</dbReference>
<protein>
    <recommendedName>
        <fullName evidence="2">Cobalamin-independent methionine synthase MetE C-terminal/archaeal domain-containing protein</fullName>
    </recommendedName>
</protein>
<dbReference type="InterPro" id="IPR038071">
    <property type="entry name" value="UROD/MetE-like_sf"/>
</dbReference>
<comment type="caution">
    <text evidence="3">The sequence shown here is derived from an EMBL/GenBank/DDBJ whole genome shotgun (WGS) entry which is preliminary data.</text>
</comment>
<evidence type="ECO:0000313" key="4">
    <source>
        <dbReference type="EMBL" id="CAF1351849.1"/>
    </source>
</evidence>
<evidence type="ECO:0000313" key="3">
    <source>
        <dbReference type="EMBL" id="CAF1336726.1"/>
    </source>
</evidence>
<dbReference type="Pfam" id="PF01717">
    <property type="entry name" value="Meth_synt_2"/>
    <property type="match status" value="1"/>
</dbReference>
<evidence type="ECO:0000259" key="2">
    <source>
        <dbReference type="Pfam" id="PF01717"/>
    </source>
</evidence>
<feature type="region of interest" description="Disordered" evidence="1">
    <location>
        <begin position="1"/>
        <end position="23"/>
    </location>
</feature>
<evidence type="ECO:0000313" key="6">
    <source>
        <dbReference type="EMBL" id="CAF3522548.1"/>
    </source>
</evidence>
<dbReference type="EMBL" id="CAJNOE010000881">
    <property type="protein sequence ID" value="CAF1351849.1"/>
    <property type="molecule type" value="Genomic_DNA"/>
</dbReference>
<dbReference type="PANTHER" id="PTHR43844:SF2">
    <property type="entry name" value="SYNTHASE, VITAMIN-B12 INDEPENDENT, PUTATIVE (AFU_ORTHOLOGUE AFUA_3G12060)-RELATED"/>
    <property type="match status" value="1"/>
</dbReference>
<dbReference type="EMBL" id="CAJOAZ010000083">
    <property type="protein sequence ID" value="CAF3522548.1"/>
    <property type="molecule type" value="Genomic_DNA"/>
</dbReference>
<dbReference type="OrthoDB" id="1053771at2759"/>
<feature type="domain" description="Cobalamin-independent methionine synthase MetE C-terminal/archaeal" evidence="2">
    <location>
        <begin position="12"/>
        <end position="334"/>
    </location>
</feature>
<dbReference type="SUPFAM" id="SSF51726">
    <property type="entry name" value="UROD/MetE-like"/>
    <property type="match status" value="1"/>
</dbReference>
<dbReference type="Proteomes" id="UP000663891">
    <property type="component" value="Unassembled WGS sequence"/>
</dbReference>
<dbReference type="Gene3D" id="3.20.20.210">
    <property type="match status" value="1"/>
</dbReference>
<dbReference type="EMBL" id="CAJNON010000622">
    <property type="protein sequence ID" value="CAF1336726.1"/>
    <property type="molecule type" value="Genomic_DNA"/>
</dbReference>
<sequence>MSSANSDRIHIPTEPVGSLPRPNELIDAQEQYRDGKIDINALNKLRTEAVQDSIKNFEATESPIITDGEQTKSSFLNYPIESLAKEYYDYSGDCFALSFNDGHQRALPRLIKAPFKYGTFANTYVEEAKKYTKLPIKEAVIAPSALSMVYQKATIEGYSHEQFLDDLINEAEKDIRKCFESGAHSVQLDFTEARYSLKADPSGKLLRDFININNRVLDRFDSKLRERLGVHICPGGDQDCYHSFEVDYLLILPAVFDLHLTNFFLQLASEPDRRRVLTRIRELMKPGQRIFVGVIDPVKPRIETPEEVCERVLEAAEYIPVEQLGTTDDCGFSPFNDDKSTSRQIAFDKIRARIQGTKLAEEKLSAMKK</sequence>
<evidence type="ECO:0000313" key="5">
    <source>
        <dbReference type="EMBL" id="CAF1457754.1"/>
    </source>
</evidence>
<dbReference type="EMBL" id="CAJOAY010000206">
    <property type="protein sequence ID" value="CAF3585062.1"/>
    <property type="molecule type" value="Genomic_DNA"/>
</dbReference>
<dbReference type="Proteomes" id="UP000663844">
    <property type="component" value="Unassembled WGS sequence"/>
</dbReference>
<dbReference type="GO" id="GO:0009086">
    <property type="term" value="P:methionine biosynthetic process"/>
    <property type="evidence" value="ECO:0007669"/>
    <property type="project" value="InterPro"/>
</dbReference>
<evidence type="ECO:0000313" key="9">
    <source>
        <dbReference type="Proteomes" id="UP000663891"/>
    </source>
</evidence>
<proteinExistence type="predicted"/>
<name>A0A815GAC7_9BILA</name>
<evidence type="ECO:0000256" key="1">
    <source>
        <dbReference type="SAM" id="MobiDB-lite"/>
    </source>
</evidence>
<dbReference type="GO" id="GO:0008270">
    <property type="term" value="F:zinc ion binding"/>
    <property type="evidence" value="ECO:0007669"/>
    <property type="project" value="InterPro"/>
</dbReference>
<reference evidence="3" key="1">
    <citation type="submission" date="2021-02" db="EMBL/GenBank/DDBJ databases">
        <authorList>
            <person name="Nowell W R."/>
        </authorList>
    </citation>
    <scope>NUCLEOTIDE SEQUENCE</scope>
</reference>
<dbReference type="InterPro" id="IPR002629">
    <property type="entry name" value="Met_Synth_C/arc"/>
</dbReference>
<evidence type="ECO:0000313" key="8">
    <source>
        <dbReference type="EMBL" id="CAF3795701.1"/>
    </source>
</evidence>
<accession>A0A815GAC7</accession>
<evidence type="ECO:0000313" key="7">
    <source>
        <dbReference type="EMBL" id="CAF3585062.1"/>
    </source>
</evidence>
<dbReference type="EMBL" id="CAJOBB010001022">
    <property type="protein sequence ID" value="CAF3795701.1"/>
    <property type="molecule type" value="Genomic_DNA"/>
</dbReference>